<evidence type="ECO:0000313" key="2">
    <source>
        <dbReference type="EMBL" id="SDK37160.1"/>
    </source>
</evidence>
<keyword evidence="3" id="KW-1185">Reference proteome</keyword>
<reference evidence="2 3" key="1">
    <citation type="submission" date="2016-10" db="EMBL/GenBank/DDBJ databases">
        <authorList>
            <person name="de Groot N.N."/>
        </authorList>
    </citation>
    <scope>NUCLEOTIDE SEQUENCE [LARGE SCALE GENOMIC DNA]</scope>
    <source>
        <strain evidence="2 3">CGMCC 1.6502</strain>
    </source>
</reference>
<name>A0A1G9BDF6_9BACI</name>
<accession>A0A1G9BDF6</accession>
<feature type="compositionally biased region" description="Basic residues" evidence="1">
    <location>
        <begin position="1"/>
        <end position="20"/>
    </location>
</feature>
<evidence type="ECO:0000256" key="1">
    <source>
        <dbReference type="SAM" id="MobiDB-lite"/>
    </source>
</evidence>
<gene>
    <name evidence="2" type="ORF">SAMN05216243_2946</name>
</gene>
<organism evidence="2 3">
    <name type="scientific">Sediminibacillus albus</name>
    <dbReference type="NCBI Taxonomy" id="407036"/>
    <lineage>
        <taxon>Bacteria</taxon>
        <taxon>Bacillati</taxon>
        <taxon>Bacillota</taxon>
        <taxon>Bacilli</taxon>
        <taxon>Bacillales</taxon>
        <taxon>Bacillaceae</taxon>
        <taxon>Sediminibacillus</taxon>
    </lineage>
</organism>
<dbReference type="AlphaFoldDB" id="A0A1G9BDF6"/>
<sequence length="82" mass="9434">MAKKKSSKRKKQSNPSRSKKQFVLQDGETIDQCLERIAAEGFTPIRRIEKPIFAEQSEDGETKYQPVSRKVIFDAVPVKDEH</sequence>
<protein>
    <submittedName>
        <fullName evidence="2">NETI protein</fullName>
    </submittedName>
</protein>
<dbReference type="STRING" id="407036.SAMN05216243_2946"/>
<dbReference type="InterPro" id="IPR025930">
    <property type="entry name" value="NETI"/>
</dbReference>
<proteinExistence type="predicted"/>
<dbReference type="OrthoDB" id="2354098at2"/>
<evidence type="ECO:0000313" key="3">
    <source>
        <dbReference type="Proteomes" id="UP000198694"/>
    </source>
</evidence>
<feature type="region of interest" description="Disordered" evidence="1">
    <location>
        <begin position="1"/>
        <end position="24"/>
    </location>
</feature>
<dbReference type="Pfam" id="PF14044">
    <property type="entry name" value="NETI"/>
    <property type="match status" value="1"/>
</dbReference>
<dbReference type="EMBL" id="FNFL01000005">
    <property type="protein sequence ID" value="SDK37160.1"/>
    <property type="molecule type" value="Genomic_DNA"/>
</dbReference>
<dbReference type="Proteomes" id="UP000198694">
    <property type="component" value="Unassembled WGS sequence"/>
</dbReference>
<dbReference type="RefSeq" id="WP_093215705.1">
    <property type="nucleotide sequence ID" value="NZ_FNFL01000005.1"/>
</dbReference>